<dbReference type="Proteomes" id="UP000008820">
    <property type="component" value="Chromosome 1"/>
</dbReference>
<keyword evidence="2" id="KW-1185">Reference proteome</keyword>
<proteinExistence type="predicted"/>
<evidence type="ECO:0000313" key="1">
    <source>
        <dbReference type="EnsemblMetazoa" id="AAEL029036-PA"/>
    </source>
</evidence>
<sequence length="130" mass="14330">MADAGDGNSAAAAGTEGSDVDLVREEDLALAEEALGKLTQLLDDPRMDTEELRQLLELCNDKLQLIVEQAFEGMSDEVAAFLQELMMAQLHGEPYYRVQGDRLVDVVRKLRDIGVLEVSPDDESLVRIVL</sequence>
<evidence type="ECO:0000313" key="2">
    <source>
        <dbReference type="Proteomes" id="UP000008820"/>
    </source>
</evidence>
<dbReference type="InParanoid" id="A0A6E8P7X0"/>
<dbReference type="AlphaFoldDB" id="A0A6E8P7X0"/>
<protein>
    <submittedName>
        <fullName evidence="1">Uncharacterized protein</fullName>
    </submittedName>
</protein>
<dbReference type="EnsemblMetazoa" id="AAEL029036-RA">
    <property type="protein sequence ID" value="AAEL029036-PA"/>
    <property type="gene ID" value="AAEL029036"/>
</dbReference>
<organism evidence="1 2">
    <name type="scientific">Aedes aegypti</name>
    <name type="common">Yellowfever mosquito</name>
    <name type="synonym">Culex aegypti</name>
    <dbReference type="NCBI Taxonomy" id="7159"/>
    <lineage>
        <taxon>Eukaryota</taxon>
        <taxon>Metazoa</taxon>
        <taxon>Ecdysozoa</taxon>
        <taxon>Arthropoda</taxon>
        <taxon>Hexapoda</taxon>
        <taxon>Insecta</taxon>
        <taxon>Pterygota</taxon>
        <taxon>Neoptera</taxon>
        <taxon>Endopterygota</taxon>
        <taxon>Diptera</taxon>
        <taxon>Nematocera</taxon>
        <taxon>Culicoidea</taxon>
        <taxon>Culicidae</taxon>
        <taxon>Culicinae</taxon>
        <taxon>Aedini</taxon>
        <taxon>Aedes</taxon>
        <taxon>Stegomyia</taxon>
    </lineage>
</organism>
<accession>A0A6E8P7X0</accession>
<name>A0A6E8P7X0_AEDAE</name>
<reference evidence="1 2" key="1">
    <citation type="submission" date="2017-06" db="EMBL/GenBank/DDBJ databases">
        <title>Aedes aegypti genome working group (AGWG) sequencing and assembly.</title>
        <authorList>
            <consortium name="Aedes aegypti Genome Working Group (AGWG)"/>
            <person name="Matthews B.J."/>
        </authorList>
    </citation>
    <scope>NUCLEOTIDE SEQUENCE [LARGE SCALE GENOMIC DNA]</scope>
    <source>
        <strain evidence="1 2">LVP_AGWG</strain>
    </source>
</reference>
<reference evidence="1" key="2">
    <citation type="submission" date="2020-05" db="UniProtKB">
        <authorList>
            <consortium name="EnsemblMetazoa"/>
        </authorList>
    </citation>
    <scope>IDENTIFICATION</scope>
    <source>
        <strain evidence="1">LVP_AGWG</strain>
    </source>
</reference>